<name>A0ABR5VFX6_MARGR</name>
<dbReference type="SMART" id="SM00086">
    <property type="entry name" value="PAC"/>
    <property type="match status" value="4"/>
</dbReference>
<dbReference type="Pfam" id="PF00990">
    <property type="entry name" value="GGDEF"/>
    <property type="match status" value="1"/>
</dbReference>
<evidence type="ECO:0000256" key="1">
    <source>
        <dbReference type="SAM" id="MobiDB-lite"/>
    </source>
</evidence>
<dbReference type="PROSITE" id="PS50887">
    <property type="entry name" value="GGDEF"/>
    <property type="match status" value="1"/>
</dbReference>
<dbReference type="InterPro" id="IPR001633">
    <property type="entry name" value="EAL_dom"/>
</dbReference>
<reference evidence="6 7" key="1">
    <citation type="submission" date="2016-02" db="EMBL/GenBank/DDBJ databases">
        <title>Genome sequence of Marichromatium gracile YL-28, a purple sulfur bacterium.</title>
        <authorList>
            <person name="Zhao C."/>
            <person name="Hong X."/>
            <person name="Chen S."/>
            <person name="Yang S."/>
        </authorList>
    </citation>
    <scope>NUCLEOTIDE SEQUENCE [LARGE SCALE GENOMIC DNA]</scope>
    <source>
        <strain evidence="6 7">YL28</strain>
    </source>
</reference>
<dbReference type="InterPro" id="IPR013655">
    <property type="entry name" value="PAS_fold_3"/>
</dbReference>
<proteinExistence type="predicted"/>
<evidence type="ECO:0000313" key="6">
    <source>
        <dbReference type="EMBL" id="KXX64633.1"/>
    </source>
</evidence>
<dbReference type="EMBL" id="LSYU01000050">
    <property type="protein sequence ID" value="KXX64633.1"/>
    <property type="molecule type" value="Genomic_DNA"/>
</dbReference>
<dbReference type="SMART" id="SM00267">
    <property type="entry name" value="GGDEF"/>
    <property type="match status" value="1"/>
</dbReference>
<feature type="domain" description="GGDEF" evidence="5">
    <location>
        <begin position="652"/>
        <end position="786"/>
    </location>
</feature>
<dbReference type="PROSITE" id="PS50112">
    <property type="entry name" value="PAS"/>
    <property type="match status" value="3"/>
</dbReference>
<dbReference type="SMART" id="SM00091">
    <property type="entry name" value="PAS"/>
    <property type="match status" value="4"/>
</dbReference>
<dbReference type="Gene3D" id="3.30.450.20">
    <property type="entry name" value="PAS domain"/>
    <property type="match status" value="5"/>
</dbReference>
<protein>
    <recommendedName>
        <fullName evidence="8">PAS domain S-box-containing protein/diguanylate cyclase (GGDEF)-like protein</fullName>
    </recommendedName>
</protein>
<comment type="caution">
    <text evidence="6">The sequence shown here is derived from an EMBL/GenBank/DDBJ whole genome shotgun (WGS) entry which is preliminary data.</text>
</comment>
<dbReference type="Pfam" id="PF13188">
    <property type="entry name" value="PAS_8"/>
    <property type="match status" value="1"/>
</dbReference>
<dbReference type="InterPro" id="IPR000700">
    <property type="entry name" value="PAS-assoc_C"/>
</dbReference>
<dbReference type="Pfam" id="PF13426">
    <property type="entry name" value="PAS_9"/>
    <property type="match status" value="1"/>
</dbReference>
<organism evidence="6 7">
    <name type="scientific">Marichromatium gracile</name>
    <name type="common">Chromatium gracile</name>
    <dbReference type="NCBI Taxonomy" id="1048"/>
    <lineage>
        <taxon>Bacteria</taxon>
        <taxon>Pseudomonadati</taxon>
        <taxon>Pseudomonadota</taxon>
        <taxon>Gammaproteobacteria</taxon>
        <taxon>Chromatiales</taxon>
        <taxon>Chromatiaceae</taxon>
        <taxon>Marichromatium</taxon>
    </lineage>
</organism>
<feature type="region of interest" description="Disordered" evidence="1">
    <location>
        <begin position="1047"/>
        <end position="1066"/>
    </location>
</feature>
<dbReference type="SMART" id="SM00052">
    <property type="entry name" value="EAL"/>
    <property type="match status" value="1"/>
</dbReference>
<feature type="domain" description="PAS" evidence="2">
    <location>
        <begin position="122"/>
        <end position="192"/>
    </location>
</feature>
<dbReference type="InterPro" id="IPR000014">
    <property type="entry name" value="PAS"/>
</dbReference>
<dbReference type="InterPro" id="IPR043128">
    <property type="entry name" value="Rev_trsase/Diguanyl_cyclase"/>
</dbReference>
<dbReference type="Proteomes" id="UP000075766">
    <property type="component" value="Unassembled WGS sequence"/>
</dbReference>
<feature type="domain" description="PAS" evidence="2">
    <location>
        <begin position="369"/>
        <end position="406"/>
    </location>
</feature>
<dbReference type="Pfam" id="PF08448">
    <property type="entry name" value="PAS_4"/>
    <property type="match status" value="1"/>
</dbReference>
<dbReference type="InterPro" id="IPR000160">
    <property type="entry name" value="GGDEF_dom"/>
</dbReference>
<dbReference type="InterPro" id="IPR052155">
    <property type="entry name" value="Biofilm_reg_signaling"/>
</dbReference>
<feature type="domain" description="PAC" evidence="3">
    <location>
        <begin position="195"/>
        <end position="247"/>
    </location>
</feature>
<accession>A0ABR5VFX6</accession>
<dbReference type="RefSeq" id="WP_062275054.1">
    <property type="nucleotide sequence ID" value="NZ_LSYU01000050.1"/>
</dbReference>
<evidence type="ECO:0008006" key="8">
    <source>
        <dbReference type="Google" id="ProtNLM"/>
    </source>
</evidence>
<feature type="domain" description="PAC" evidence="3">
    <location>
        <begin position="568"/>
        <end position="620"/>
    </location>
</feature>
<dbReference type="InterPro" id="IPR013656">
    <property type="entry name" value="PAS_4"/>
</dbReference>
<dbReference type="PANTHER" id="PTHR44757">
    <property type="entry name" value="DIGUANYLATE CYCLASE DGCP"/>
    <property type="match status" value="1"/>
</dbReference>
<dbReference type="PROSITE" id="PS50883">
    <property type="entry name" value="EAL"/>
    <property type="match status" value="1"/>
</dbReference>
<dbReference type="SUPFAM" id="SSF141868">
    <property type="entry name" value="EAL domain-like"/>
    <property type="match status" value="1"/>
</dbReference>
<evidence type="ECO:0000313" key="7">
    <source>
        <dbReference type="Proteomes" id="UP000075766"/>
    </source>
</evidence>
<feature type="domain" description="EAL" evidence="4">
    <location>
        <begin position="795"/>
        <end position="1048"/>
    </location>
</feature>
<dbReference type="Gene3D" id="3.20.20.450">
    <property type="entry name" value="EAL domain"/>
    <property type="match status" value="1"/>
</dbReference>
<dbReference type="Gene3D" id="3.30.70.270">
    <property type="match status" value="1"/>
</dbReference>
<dbReference type="SUPFAM" id="SSF55785">
    <property type="entry name" value="PYP-like sensor domain (PAS domain)"/>
    <property type="match status" value="5"/>
</dbReference>
<dbReference type="SUPFAM" id="SSF55073">
    <property type="entry name" value="Nucleotide cyclase"/>
    <property type="match status" value="1"/>
</dbReference>
<dbReference type="Pfam" id="PF08447">
    <property type="entry name" value="PAS_3"/>
    <property type="match status" value="1"/>
</dbReference>
<dbReference type="NCBIfam" id="TIGR00229">
    <property type="entry name" value="sensory_box"/>
    <property type="match status" value="3"/>
</dbReference>
<evidence type="ECO:0000259" key="4">
    <source>
        <dbReference type="PROSITE" id="PS50883"/>
    </source>
</evidence>
<dbReference type="CDD" id="cd01948">
    <property type="entry name" value="EAL"/>
    <property type="match status" value="1"/>
</dbReference>
<dbReference type="InterPro" id="IPR035919">
    <property type="entry name" value="EAL_sf"/>
</dbReference>
<evidence type="ECO:0000259" key="2">
    <source>
        <dbReference type="PROSITE" id="PS50112"/>
    </source>
</evidence>
<dbReference type="PANTHER" id="PTHR44757:SF2">
    <property type="entry name" value="BIOFILM ARCHITECTURE MAINTENANCE PROTEIN MBAA"/>
    <property type="match status" value="1"/>
</dbReference>
<feature type="domain" description="PAC" evidence="3">
    <location>
        <begin position="316"/>
        <end position="368"/>
    </location>
</feature>
<dbReference type="PROSITE" id="PS50113">
    <property type="entry name" value="PAC"/>
    <property type="match status" value="3"/>
</dbReference>
<evidence type="ECO:0000259" key="3">
    <source>
        <dbReference type="PROSITE" id="PS50113"/>
    </source>
</evidence>
<dbReference type="CDD" id="cd01949">
    <property type="entry name" value="GGDEF"/>
    <property type="match status" value="1"/>
</dbReference>
<dbReference type="InterPro" id="IPR035965">
    <property type="entry name" value="PAS-like_dom_sf"/>
</dbReference>
<evidence type="ECO:0000259" key="5">
    <source>
        <dbReference type="PROSITE" id="PS50887"/>
    </source>
</evidence>
<keyword evidence="7" id="KW-1185">Reference proteome</keyword>
<dbReference type="InterPro" id="IPR001610">
    <property type="entry name" value="PAC"/>
</dbReference>
<dbReference type="CDD" id="cd00130">
    <property type="entry name" value="PAS"/>
    <property type="match status" value="4"/>
</dbReference>
<dbReference type="Pfam" id="PF00563">
    <property type="entry name" value="EAL"/>
    <property type="match status" value="1"/>
</dbReference>
<dbReference type="NCBIfam" id="TIGR00254">
    <property type="entry name" value="GGDEF"/>
    <property type="match status" value="1"/>
</dbReference>
<dbReference type="InterPro" id="IPR029787">
    <property type="entry name" value="Nucleotide_cyclase"/>
</dbReference>
<feature type="domain" description="PAS" evidence="2">
    <location>
        <begin position="502"/>
        <end position="541"/>
    </location>
</feature>
<gene>
    <name evidence="6" type="ORF">AY586_13040</name>
</gene>
<dbReference type="Gene3D" id="2.10.70.100">
    <property type="match status" value="1"/>
</dbReference>
<sequence length="1066" mass="118272">MKPIDAWACLDALECAIAVIDPEGRVLYGNRQQRATLPLGVWAVPEGCAPVLDQARQGVREVCQGQRADFALEYALPLEGETRWLSLGARLLNDGEEAERQVLVAHRDVSAYRLTEQALALTQGQLGTVLDNSPDLIFFKDRKGRYLGCNRALGELIGREPGEILGQDDDALFPPEVAARVRADDRLVLERGRAQRFDFWYSDARGRRLLFDVLKTPYHGPDGELLGVMGCGRDLSALYRTQTLLSEAQAITALGSWELDLATGRVFWSAQLLAILGVDPGTFVASEQGLLERVHDQDRVRVARVLDAARCGIATEDVEHRVVRPDAEVRWVRQRIRIAPGDRGEPLRLFGSVLDITEDRRAQEALRHSEARYRALFEGAEEAMWVIDGADLTCLANPAAARLFGYDSAAELTDVHPGALSPEFQADGRRSADSNAEVLGFLAEHGSARFEWLHRRRDGSTFPAEVRTRRIELESGQLRVAIIRDLSEQRRREDILRLTNAVFENTAEGIIVTDADGEIVAVNPAFTEITGYTPEQVRGRNPRLLKSGRQGPDFYRQLWRALLEQGRWQGELWNRRSSGELYPQWMSINAIRNHHGQVVNYVAIFSDITERYRSAEEIEYLSNHDPLTGLPNARLLKQRLAQAVDLATIHRQRLGVFYVDIDRYNDVIASYGHNVADTVLCVLGERLSESTGPGDLVARLSDDTFVILTEIEGEISAASAFAAHYLAICCQPIEIAGHGQLTLSASAGGALYPGDGEDAAELLRNAASALLSAKRGGRRSIAFYRPEITAAAVERLALEEALRTALAEEQFVVHYQPLVEPQQNGIHAAEALLRWQRGGQLVMPGVFIDIIESSDLVVPVGRWVIEAVLRQMRLWRDAGLPEIRVSVNVSEPQITAGGLAETIADLLERYDVPARLLHIELIERVLLHDPERALAELERLRALGIGISLDDFGTGYSSLSYLTHFPVDFIKIDRSFVNDLATDGRSRAIVRAILSMARNLDIGTVAEGVEDIRQQRILTAEGCDLIQGYLISRPVSANSLTRMLEAQQRARGPRRSPQRALVPTAG</sequence>